<name>A0ABV5IIH5_9ACTN</name>
<feature type="transmembrane region" description="Helical" evidence="1">
    <location>
        <begin position="38"/>
        <end position="55"/>
    </location>
</feature>
<comment type="caution">
    <text evidence="2">The sequence shown here is derived from an EMBL/GenBank/DDBJ whole genome shotgun (WGS) entry which is preliminary data.</text>
</comment>
<evidence type="ECO:0000313" key="3">
    <source>
        <dbReference type="Proteomes" id="UP001589647"/>
    </source>
</evidence>
<organism evidence="2 3">
    <name type="scientific">Nonomuraea spiralis</name>
    <dbReference type="NCBI Taxonomy" id="46182"/>
    <lineage>
        <taxon>Bacteria</taxon>
        <taxon>Bacillati</taxon>
        <taxon>Actinomycetota</taxon>
        <taxon>Actinomycetes</taxon>
        <taxon>Streptosporangiales</taxon>
        <taxon>Streptosporangiaceae</taxon>
        <taxon>Nonomuraea</taxon>
    </lineage>
</organism>
<gene>
    <name evidence="2" type="ORF">ACFFV7_24330</name>
</gene>
<dbReference type="RefSeq" id="WP_125633313.1">
    <property type="nucleotide sequence ID" value="NZ_BMRC01000016.1"/>
</dbReference>
<dbReference type="Proteomes" id="UP001589647">
    <property type="component" value="Unassembled WGS sequence"/>
</dbReference>
<accession>A0ABV5IIH5</accession>
<feature type="transmembrane region" description="Helical" evidence="1">
    <location>
        <begin position="5"/>
        <end position="23"/>
    </location>
</feature>
<evidence type="ECO:0000256" key="1">
    <source>
        <dbReference type="SAM" id="Phobius"/>
    </source>
</evidence>
<keyword evidence="1" id="KW-1133">Transmembrane helix</keyword>
<keyword evidence="1" id="KW-0812">Transmembrane</keyword>
<dbReference type="EMBL" id="JBHMEI010000017">
    <property type="protein sequence ID" value="MFB9204343.1"/>
    <property type="molecule type" value="Genomic_DNA"/>
</dbReference>
<keyword evidence="1" id="KW-0472">Membrane</keyword>
<proteinExistence type="predicted"/>
<evidence type="ECO:0000313" key="2">
    <source>
        <dbReference type="EMBL" id="MFB9204343.1"/>
    </source>
</evidence>
<keyword evidence="3" id="KW-1185">Reference proteome</keyword>
<sequence>MRGFIGIMAVIQGLGGFVGRVWFDSEWGFVGRLVELPLMAYLGLAVAGVALLLWADHDRKRHES</sequence>
<reference evidence="2 3" key="1">
    <citation type="submission" date="2024-09" db="EMBL/GenBank/DDBJ databases">
        <authorList>
            <person name="Sun Q."/>
            <person name="Mori K."/>
        </authorList>
    </citation>
    <scope>NUCLEOTIDE SEQUENCE [LARGE SCALE GENOMIC DNA]</scope>
    <source>
        <strain evidence="2 3">CCM 3426</strain>
    </source>
</reference>
<protein>
    <submittedName>
        <fullName evidence="2">Uncharacterized protein</fullName>
    </submittedName>
</protein>